<reference evidence="6 7" key="1">
    <citation type="submission" date="2019-06" db="EMBL/GenBank/DDBJ databases">
        <title>Whole genome shotgun sequence of Acinetobacter pittii NBRC 110514.</title>
        <authorList>
            <person name="Hosoyama A."/>
            <person name="Uohara A."/>
            <person name="Ohji S."/>
            <person name="Ichikawa N."/>
        </authorList>
    </citation>
    <scope>NUCLEOTIDE SEQUENCE [LARGE SCALE GENOMIC DNA]</scope>
    <source>
        <strain evidence="6 7">NBRC 110514</strain>
    </source>
</reference>
<feature type="domain" description="Luciferase-like" evidence="5">
    <location>
        <begin position="67"/>
        <end position="370"/>
    </location>
</feature>
<evidence type="ECO:0000313" key="7">
    <source>
        <dbReference type="Proteomes" id="UP000317717"/>
    </source>
</evidence>
<evidence type="ECO:0000256" key="1">
    <source>
        <dbReference type="ARBA" id="ARBA00022630"/>
    </source>
</evidence>
<dbReference type="InterPro" id="IPR011251">
    <property type="entry name" value="Luciferase-like_dom"/>
</dbReference>
<evidence type="ECO:0000256" key="2">
    <source>
        <dbReference type="ARBA" id="ARBA00022643"/>
    </source>
</evidence>
<evidence type="ECO:0000259" key="5">
    <source>
        <dbReference type="Pfam" id="PF00296"/>
    </source>
</evidence>
<keyword evidence="3" id="KW-0560">Oxidoreductase</keyword>
<dbReference type="InterPro" id="IPR036661">
    <property type="entry name" value="Luciferase-like_sf"/>
</dbReference>
<dbReference type="CDD" id="cd01094">
    <property type="entry name" value="Alkanesulfonate_monoxygenase"/>
    <property type="match status" value="1"/>
</dbReference>
<sequence>MFLSLQNSKLCFTEKIIGIEFFTRLPLHGETEFLPGDPRNRGDWANIENVENTGAVSNYEVGDDFTYIDYLSQVARAAEINGFAGALMVNAPTGEEPWTVCSLLARETKKLNFVTAFQAYHFSPYNAVQTAATYQRATGNRLVWNIINGGSEVIQRQVGDDLPHDERYARATEFLDVVKGYWNNPSFHYKGKYYSAEGGGLKYPLNKASLPIICTAGSSEAAREFGAKHADYYLMRAEKPEEIAALIADVRARAKKYGRENIKFGLSIDTIARRTEQEALAEAQRFLDEAAEKQRLHAAAAHAGLRSARVLSFEKEYAEKDGSKNVSDFFIHPNVWSGFGYIGVPPGVALVGSYQQIIERIQEYNSIGIELFFLAGYPHLEESYRLGEHVLPHFKKQRARLQPTVASPEFDIAL</sequence>
<dbReference type="SUPFAM" id="SSF51679">
    <property type="entry name" value="Bacterial luciferase-like"/>
    <property type="match status" value="1"/>
</dbReference>
<proteinExistence type="predicted"/>
<dbReference type="Proteomes" id="UP000317717">
    <property type="component" value="Unassembled WGS sequence"/>
</dbReference>
<accession>A0A4Y3JDH9</accession>
<dbReference type="EMBL" id="BJLJ01000016">
    <property type="protein sequence ID" value="GEA69225.1"/>
    <property type="molecule type" value="Genomic_DNA"/>
</dbReference>
<dbReference type="PANTHER" id="PTHR42847:SF4">
    <property type="entry name" value="ALKANESULFONATE MONOOXYGENASE-RELATED"/>
    <property type="match status" value="1"/>
</dbReference>
<keyword evidence="1" id="KW-0285">Flavoprotein</keyword>
<dbReference type="GO" id="GO:0008726">
    <property type="term" value="F:alkanesulfonate monooxygenase activity"/>
    <property type="evidence" value="ECO:0007669"/>
    <property type="project" value="TreeGrafter"/>
</dbReference>
<dbReference type="PANTHER" id="PTHR42847">
    <property type="entry name" value="ALKANESULFONATE MONOOXYGENASE"/>
    <property type="match status" value="1"/>
</dbReference>
<dbReference type="Pfam" id="PF00296">
    <property type="entry name" value="Bac_luciferase"/>
    <property type="match status" value="1"/>
</dbReference>
<dbReference type="AlphaFoldDB" id="A0A4Y3JDH9"/>
<dbReference type="GO" id="GO:0046306">
    <property type="term" value="P:alkanesulfonate catabolic process"/>
    <property type="evidence" value="ECO:0007669"/>
    <property type="project" value="TreeGrafter"/>
</dbReference>
<evidence type="ECO:0000313" key="6">
    <source>
        <dbReference type="EMBL" id="GEA69225.1"/>
    </source>
</evidence>
<comment type="caution">
    <text evidence="6">The sequence shown here is derived from an EMBL/GenBank/DDBJ whole genome shotgun (WGS) entry which is preliminary data.</text>
</comment>
<keyword evidence="4 6" id="KW-0503">Monooxygenase</keyword>
<gene>
    <name evidence="6" type="primary">ssuD_6</name>
    <name evidence="6" type="ORF">PA3_33830</name>
</gene>
<dbReference type="Gene3D" id="3.20.20.30">
    <property type="entry name" value="Luciferase-like domain"/>
    <property type="match status" value="1"/>
</dbReference>
<keyword evidence="2" id="KW-0288">FMN</keyword>
<evidence type="ECO:0000256" key="4">
    <source>
        <dbReference type="ARBA" id="ARBA00023033"/>
    </source>
</evidence>
<evidence type="ECO:0000256" key="3">
    <source>
        <dbReference type="ARBA" id="ARBA00023002"/>
    </source>
</evidence>
<dbReference type="InterPro" id="IPR050172">
    <property type="entry name" value="SsuD_RutA_monooxygenase"/>
</dbReference>
<name>A0A4Y3JDH9_ACIPI</name>
<organism evidence="6 7">
    <name type="scientific">Acinetobacter pittii</name>
    <name type="common">Acinetobacter genomosp. 3</name>
    <dbReference type="NCBI Taxonomy" id="48296"/>
    <lineage>
        <taxon>Bacteria</taxon>
        <taxon>Pseudomonadati</taxon>
        <taxon>Pseudomonadota</taxon>
        <taxon>Gammaproteobacteria</taxon>
        <taxon>Moraxellales</taxon>
        <taxon>Moraxellaceae</taxon>
        <taxon>Acinetobacter</taxon>
        <taxon>Acinetobacter calcoaceticus/baumannii complex</taxon>
    </lineage>
</organism>
<protein>
    <submittedName>
        <fullName evidence="6">FMNH2-dependent monooxygenase</fullName>
    </submittedName>
</protein>